<protein>
    <recommendedName>
        <fullName evidence="4 5">N5-carboxyaminoimidazole ribonucleotide synthase</fullName>
        <shortName evidence="4 5">N5-CAIR synthase</shortName>
        <ecNumber evidence="4 5">6.3.4.18</ecNumber>
    </recommendedName>
    <alternativeName>
        <fullName evidence="4 5">5-(carboxyamino)imidazole ribonucleotide synthetase</fullName>
    </alternativeName>
</protein>
<dbReference type="GO" id="GO:0005524">
    <property type="term" value="F:ATP binding"/>
    <property type="evidence" value="ECO:0007669"/>
    <property type="project" value="UniProtKB-UniRule"/>
</dbReference>
<feature type="binding site" evidence="4">
    <location>
        <position position="112"/>
    </location>
    <ligand>
        <name>ATP</name>
        <dbReference type="ChEBI" id="CHEBI:30616"/>
    </ligand>
</feature>
<evidence type="ECO:0000256" key="3">
    <source>
        <dbReference type="ARBA" id="ARBA00022840"/>
    </source>
</evidence>
<evidence type="ECO:0000313" key="8">
    <source>
        <dbReference type="Proteomes" id="UP000232196"/>
    </source>
</evidence>
<sequence length="374" mass="41906">MTKILYPPARLGVMGSGQLGRMFAQEAIRMGYQVSVYSPERNSPASLAGASEIVAPYEDESSLQIFLKSIDALTFEFENIPGAELNFISEYSEKYSLPVFPSPENIRIAQHRIREKTLFTKLGLPTVPFYPITNKAEATKAAETSKFPAVLKTSSFGYDGKGQTKFKTKEEFRAWVGSLGQEPLDLILEEWYEFDKEGSVILARDQKGNTLCFSPSENIHKNHILDTTIHPGNFSDSLKKQMIESAKTLAEGIDYVGVFGLEFFIKGDKIVLNEFAPRPHNSGHFSQNGANISQFQLQLRCLTGLPFPSKLSSLTSSMKNILGQDYLPDSALWAKYLADERYALHLYGKSDPRQDRKMGHWNYVGDGAERAFPQ</sequence>
<dbReference type="InterPro" id="IPR011761">
    <property type="entry name" value="ATP-grasp"/>
</dbReference>
<feature type="domain" description="ATP-grasp" evidence="6">
    <location>
        <begin position="116"/>
        <end position="303"/>
    </location>
</feature>
<dbReference type="Pfam" id="PF22660">
    <property type="entry name" value="RS_preATP-grasp-like"/>
    <property type="match status" value="1"/>
</dbReference>
<dbReference type="PROSITE" id="PS50975">
    <property type="entry name" value="ATP_GRASP"/>
    <property type="match status" value="1"/>
</dbReference>
<feature type="binding site" evidence="4">
    <location>
        <begin position="157"/>
        <end position="163"/>
    </location>
    <ligand>
        <name>ATP</name>
        <dbReference type="ChEBI" id="CHEBI:30616"/>
    </ligand>
</feature>
<evidence type="ECO:0000256" key="4">
    <source>
        <dbReference type="HAMAP-Rule" id="MF_01928"/>
    </source>
</evidence>
<dbReference type="InterPro" id="IPR013815">
    <property type="entry name" value="ATP_grasp_subdomain_1"/>
</dbReference>
<dbReference type="InterPro" id="IPR003135">
    <property type="entry name" value="ATP-grasp_carboxylate-amine"/>
</dbReference>
<accession>A0A2M9XFZ2</accession>
<dbReference type="UniPathway" id="UPA00074">
    <property type="reaction ID" value="UER00942"/>
</dbReference>
<dbReference type="PROSITE" id="PS00065">
    <property type="entry name" value="D_2_HYDROXYACID_DH_1"/>
    <property type="match status" value="1"/>
</dbReference>
<dbReference type="SUPFAM" id="SSF51246">
    <property type="entry name" value="Rudiment single hybrid motif"/>
    <property type="match status" value="1"/>
</dbReference>
<comment type="similarity">
    <text evidence="4 5">Belongs to the PurK/PurT family.</text>
</comment>
<dbReference type="InterPro" id="IPR054350">
    <property type="entry name" value="PurT/PurK_preATP-grasp"/>
</dbReference>
<dbReference type="InterPro" id="IPR005875">
    <property type="entry name" value="PurK"/>
</dbReference>
<dbReference type="Proteomes" id="UP000232196">
    <property type="component" value="Unassembled WGS sequence"/>
</dbReference>
<dbReference type="InterPro" id="IPR029752">
    <property type="entry name" value="D-isomer_DH_CS1"/>
</dbReference>
<dbReference type="GO" id="GO:0034028">
    <property type="term" value="F:5-(carboxyamino)imidazole ribonucleotide synthase activity"/>
    <property type="evidence" value="ECO:0007669"/>
    <property type="project" value="UniProtKB-UniRule"/>
</dbReference>
<dbReference type="AlphaFoldDB" id="A0A2M9XFZ2"/>
<dbReference type="GO" id="GO:0005829">
    <property type="term" value="C:cytosol"/>
    <property type="evidence" value="ECO:0007669"/>
    <property type="project" value="TreeGrafter"/>
</dbReference>
<evidence type="ECO:0000256" key="5">
    <source>
        <dbReference type="RuleBase" id="RU361200"/>
    </source>
</evidence>
<dbReference type="RefSeq" id="WP_100705428.1">
    <property type="nucleotide sequence ID" value="NZ_NPDL01000002.1"/>
</dbReference>
<comment type="catalytic activity">
    <reaction evidence="4 5">
        <text>5-amino-1-(5-phospho-beta-D-ribosyl)imidazole + hydrogencarbonate + ATP = 5-carboxyamino-1-(5-phospho-D-ribosyl)imidazole + ADP + phosphate + 2 H(+)</text>
        <dbReference type="Rhea" id="RHEA:19317"/>
        <dbReference type="ChEBI" id="CHEBI:15378"/>
        <dbReference type="ChEBI" id="CHEBI:17544"/>
        <dbReference type="ChEBI" id="CHEBI:30616"/>
        <dbReference type="ChEBI" id="CHEBI:43474"/>
        <dbReference type="ChEBI" id="CHEBI:58730"/>
        <dbReference type="ChEBI" id="CHEBI:137981"/>
        <dbReference type="ChEBI" id="CHEBI:456216"/>
        <dbReference type="EC" id="6.3.4.18"/>
    </reaction>
</comment>
<dbReference type="PANTHER" id="PTHR11609">
    <property type="entry name" value="PURINE BIOSYNTHESIS PROTEIN 6/7, PUR6/7"/>
    <property type="match status" value="1"/>
</dbReference>
<gene>
    <name evidence="4 5" type="primary">purK</name>
    <name evidence="7" type="ORF">CH357_03705</name>
</gene>
<dbReference type="HAMAP" id="MF_01928">
    <property type="entry name" value="PurK"/>
    <property type="match status" value="1"/>
</dbReference>
<comment type="caution">
    <text evidence="7">The sequence shown here is derived from an EMBL/GenBank/DDBJ whole genome shotgun (WGS) entry which is preliminary data.</text>
</comment>
<comment type="subunit">
    <text evidence="4 5">Homodimer.</text>
</comment>
<comment type="function">
    <text evidence="5">Catalyzes the ATP-dependent conversion of 5-aminoimidazole ribonucleotide (AIR) and HCO(3)- to N5-carboxyaminoimidazole ribonucleotide (N5-CAIR).</text>
</comment>
<evidence type="ECO:0000256" key="2">
    <source>
        <dbReference type="ARBA" id="ARBA00022755"/>
    </source>
</evidence>
<dbReference type="Gene3D" id="3.30.470.20">
    <property type="entry name" value="ATP-grasp fold, B domain"/>
    <property type="match status" value="1"/>
</dbReference>
<keyword evidence="4 5" id="KW-0436">Ligase</keyword>
<evidence type="ECO:0000313" key="7">
    <source>
        <dbReference type="EMBL" id="PJZ26608.1"/>
    </source>
</evidence>
<dbReference type="Gene3D" id="3.40.50.20">
    <property type="match status" value="1"/>
</dbReference>
<dbReference type="GO" id="GO:0006189">
    <property type="term" value="P:'de novo' IMP biosynthetic process"/>
    <property type="evidence" value="ECO:0007669"/>
    <property type="project" value="UniProtKB-UniRule"/>
</dbReference>
<proteinExistence type="inferred from homology"/>
<evidence type="ECO:0000259" key="6">
    <source>
        <dbReference type="PROSITE" id="PS50975"/>
    </source>
</evidence>
<feature type="binding site" evidence="4">
    <location>
        <position position="197"/>
    </location>
    <ligand>
        <name>ATP</name>
        <dbReference type="ChEBI" id="CHEBI:30616"/>
    </ligand>
</feature>
<dbReference type="Pfam" id="PF02222">
    <property type="entry name" value="ATP-grasp"/>
    <property type="match status" value="1"/>
</dbReference>
<dbReference type="EMBL" id="NPDN01000002">
    <property type="protein sequence ID" value="PJZ26608.1"/>
    <property type="molecule type" value="Genomic_DNA"/>
</dbReference>
<evidence type="ECO:0000256" key="1">
    <source>
        <dbReference type="ARBA" id="ARBA00022741"/>
    </source>
</evidence>
<keyword evidence="1 4" id="KW-0547">Nucleotide-binding</keyword>
<feature type="binding site" evidence="4">
    <location>
        <begin position="273"/>
        <end position="274"/>
    </location>
    <ligand>
        <name>ATP</name>
        <dbReference type="ChEBI" id="CHEBI:30616"/>
    </ligand>
</feature>
<dbReference type="InterPro" id="IPR011054">
    <property type="entry name" value="Rudment_hybrid_motif"/>
</dbReference>
<dbReference type="EC" id="6.3.4.18" evidence="4 5"/>
<comment type="caution">
    <text evidence="4">Lacks conserved residue(s) required for the propagation of feature annotation.</text>
</comment>
<dbReference type="NCBIfam" id="TIGR01161">
    <property type="entry name" value="purK"/>
    <property type="match status" value="1"/>
</dbReference>
<dbReference type="GO" id="GO:0046872">
    <property type="term" value="F:metal ion binding"/>
    <property type="evidence" value="ECO:0007669"/>
    <property type="project" value="InterPro"/>
</dbReference>
<comment type="pathway">
    <text evidence="4 5">Purine metabolism; IMP biosynthesis via de novo pathway; 5-amino-1-(5-phospho-D-ribosyl)imidazole-4-carboxylate from 5-amino-1-(5-phospho-D-ribosyl)imidazole (N5-CAIR route): step 1/2.</text>
</comment>
<dbReference type="SUPFAM" id="SSF52440">
    <property type="entry name" value="PreATP-grasp domain"/>
    <property type="match status" value="1"/>
</dbReference>
<organism evidence="7 8">
    <name type="scientific">Leptospira hartskeerlii</name>
    <dbReference type="NCBI Taxonomy" id="2023177"/>
    <lineage>
        <taxon>Bacteria</taxon>
        <taxon>Pseudomonadati</taxon>
        <taxon>Spirochaetota</taxon>
        <taxon>Spirochaetia</taxon>
        <taxon>Leptospirales</taxon>
        <taxon>Leptospiraceae</taxon>
        <taxon>Leptospira</taxon>
    </lineage>
</organism>
<feature type="binding site" evidence="4">
    <location>
        <position position="220"/>
    </location>
    <ligand>
        <name>ATP</name>
        <dbReference type="ChEBI" id="CHEBI:30616"/>
    </ligand>
</feature>
<dbReference type="PANTHER" id="PTHR11609:SF5">
    <property type="entry name" value="PHOSPHORIBOSYLAMINOIMIDAZOLE CARBOXYLASE"/>
    <property type="match status" value="1"/>
</dbReference>
<keyword evidence="8" id="KW-1185">Reference proteome</keyword>
<comment type="function">
    <text evidence="4">Catalyzes the ATP-dependent conversion of 5-aminoimidazole ribonucleotide (AIR) and HCO(3)(-) to N5-carboxyaminoimidazole ribonucleotide (N5-CAIR).</text>
</comment>
<dbReference type="GO" id="GO:0004638">
    <property type="term" value="F:phosphoribosylaminoimidazole carboxylase activity"/>
    <property type="evidence" value="ECO:0007669"/>
    <property type="project" value="InterPro"/>
</dbReference>
<keyword evidence="3 4" id="KW-0067">ATP-binding</keyword>
<dbReference type="SUPFAM" id="SSF56059">
    <property type="entry name" value="Glutathione synthetase ATP-binding domain-like"/>
    <property type="match status" value="1"/>
</dbReference>
<reference evidence="7 8" key="1">
    <citation type="submission" date="2017-07" db="EMBL/GenBank/DDBJ databases">
        <title>Leptospira spp. isolated from tropical soils.</title>
        <authorList>
            <person name="Thibeaux R."/>
            <person name="Iraola G."/>
            <person name="Ferres I."/>
            <person name="Bierque E."/>
            <person name="Girault D."/>
            <person name="Soupe-Gilbert M.-E."/>
            <person name="Picardeau M."/>
            <person name="Goarant C."/>
        </authorList>
    </citation>
    <scope>NUCLEOTIDE SEQUENCE [LARGE SCALE GENOMIC DNA]</scope>
    <source>
        <strain evidence="7 8">MCA1-C-A1</strain>
    </source>
</reference>
<keyword evidence="2 4" id="KW-0658">Purine biosynthesis</keyword>
<dbReference type="InterPro" id="IPR016185">
    <property type="entry name" value="PreATP-grasp_dom_sf"/>
</dbReference>
<dbReference type="InterPro" id="IPR040686">
    <property type="entry name" value="PurK_C"/>
</dbReference>
<dbReference type="NCBIfam" id="NF004679">
    <property type="entry name" value="PRK06019.1-5"/>
    <property type="match status" value="1"/>
</dbReference>
<dbReference type="Pfam" id="PF17769">
    <property type="entry name" value="PurK_C"/>
    <property type="match status" value="1"/>
</dbReference>
<name>A0A2M9XFZ2_9LEPT</name>
<dbReference type="Gene3D" id="3.30.1490.20">
    <property type="entry name" value="ATP-grasp fold, A domain"/>
    <property type="match status" value="1"/>
</dbReference>
<feature type="binding site" evidence="4">
    <location>
        <position position="152"/>
    </location>
    <ligand>
        <name>ATP</name>
        <dbReference type="ChEBI" id="CHEBI:30616"/>
    </ligand>
</feature>
<dbReference type="OrthoDB" id="9804625at2"/>